<keyword evidence="2" id="KW-1185">Reference proteome</keyword>
<accession>A0AAQ3UAQ7</accession>
<proteinExistence type="predicted"/>
<dbReference type="PANTHER" id="PTHR44067">
    <property type="entry name" value="S-ADENOSYL-L-METHIONINE-DEPENDENT METHYLTRANSFERASE SUPERFAMILY PROTEIN-RELATED"/>
    <property type="match status" value="1"/>
</dbReference>
<organism evidence="1 2">
    <name type="scientific">Paspalum notatum var. saurae</name>
    <dbReference type="NCBI Taxonomy" id="547442"/>
    <lineage>
        <taxon>Eukaryota</taxon>
        <taxon>Viridiplantae</taxon>
        <taxon>Streptophyta</taxon>
        <taxon>Embryophyta</taxon>
        <taxon>Tracheophyta</taxon>
        <taxon>Spermatophyta</taxon>
        <taxon>Magnoliopsida</taxon>
        <taxon>Liliopsida</taxon>
        <taxon>Poales</taxon>
        <taxon>Poaceae</taxon>
        <taxon>PACMAD clade</taxon>
        <taxon>Panicoideae</taxon>
        <taxon>Andropogonodae</taxon>
        <taxon>Paspaleae</taxon>
        <taxon>Paspalinae</taxon>
        <taxon>Paspalum</taxon>
    </lineage>
</organism>
<gene>
    <name evidence="1" type="ORF">U9M48_033166</name>
</gene>
<dbReference type="Proteomes" id="UP001341281">
    <property type="component" value="Chromosome 07"/>
</dbReference>
<dbReference type="EMBL" id="CP144751">
    <property type="protein sequence ID" value="WVZ86372.1"/>
    <property type="molecule type" value="Genomic_DNA"/>
</dbReference>
<sequence length="306" mass="32980">MQLLCETFFLSCPSPRLLPPLRCKPATVPLWDDSAALLADLNALQAPPPPRRARQPPHPCHAANELLRMLLDAISASASLPAADGGGWSWKREPAGELAIGAAGQAFAALGHACVHAQDDLEQYMAYAPGGECPADEPLACALLLGGCEPLPWRWWYAHSAPLPGSLWGTPRDTSLEWDVHGKCQNHSCLLRTGAADWWDTCLDLRPGGRERAWWARDDDALSYSLDAVLAAQPNGTVRRRSRSGGATVGDGGDGMALRLEAVEDDEKERGYVVIGGAASSRTLAMRMRPARDKSNLLVCMETNEA</sequence>
<reference evidence="1 2" key="1">
    <citation type="submission" date="2024-02" db="EMBL/GenBank/DDBJ databases">
        <title>High-quality chromosome-scale genome assembly of Pensacola bahiagrass (Paspalum notatum Flugge var. saurae).</title>
        <authorList>
            <person name="Vega J.M."/>
            <person name="Podio M."/>
            <person name="Orjuela J."/>
            <person name="Siena L.A."/>
            <person name="Pessino S.C."/>
            <person name="Combes M.C."/>
            <person name="Mariac C."/>
            <person name="Albertini E."/>
            <person name="Pupilli F."/>
            <person name="Ortiz J.P.A."/>
            <person name="Leblanc O."/>
        </authorList>
    </citation>
    <scope>NUCLEOTIDE SEQUENCE [LARGE SCALE GENOMIC DNA]</scope>
    <source>
        <strain evidence="1">R1</strain>
        <tissue evidence="1">Leaf</tissue>
    </source>
</reference>
<evidence type="ECO:0000313" key="1">
    <source>
        <dbReference type="EMBL" id="WVZ86372.1"/>
    </source>
</evidence>
<name>A0AAQ3UAQ7_PASNO</name>
<protein>
    <submittedName>
        <fullName evidence="1">Uncharacterized protein</fullName>
    </submittedName>
</protein>
<dbReference type="PANTHER" id="PTHR44067:SF2">
    <property type="entry name" value="OS08G0113400 PROTEIN"/>
    <property type="match status" value="1"/>
</dbReference>
<dbReference type="InterPro" id="IPR053223">
    <property type="entry name" value="Prob_Methyltransferase"/>
</dbReference>
<dbReference type="AlphaFoldDB" id="A0AAQ3UAQ7"/>
<evidence type="ECO:0000313" key="2">
    <source>
        <dbReference type="Proteomes" id="UP001341281"/>
    </source>
</evidence>